<reference evidence="4" key="1">
    <citation type="journal article" date="2019" name="Int. J. Syst. Evol. Microbiol.">
        <title>The Global Catalogue of Microorganisms (GCM) 10K type strain sequencing project: providing services to taxonomists for standard genome sequencing and annotation.</title>
        <authorList>
            <consortium name="The Broad Institute Genomics Platform"/>
            <consortium name="The Broad Institute Genome Sequencing Center for Infectious Disease"/>
            <person name="Wu L."/>
            <person name="Ma J."/>
        </authorList>
    </citation>
    <scope>NUCLEOTIDE SEQUENCE [LARGE SCALE GENOMIC DNA]</scope>
    <source>
        <strain evidence="4">CGMCC 1.8859</strain>
    </source>
</reference>
<dbReference type="SMART" id="SM00530">
    <property type="entry name" value="HTH_XRE"/>
    <property type="match status" value="1"/>
</dbReference>
<keyword evidence="1" id="KW-0238">DNA-binding</keyword>
<dbReference type="InterPro" id="IPR010982">
    <property type="entry name" value="Lambda_DNA-bd_dom_sf"/>
</dbReference>
<dbReference type="EMBL" id="BMLX01000002">
    <property type="protein sequence ID" value="GGP20180.1"/>
    <property type="molecule type" value="Genomic_DNA"/>
</dbReference>
<sequence>MQMHNPPHPGEVLKAMWLDPSGISISELAARIGQSRTIMSRIVNGHASVTPEMAMRLSIALGTTPQVWMNLQNAHDLWQWEQRRAEFNITPFDLKAA</sequence>
<gene>
    <name evidence="3" type="ORF">GCM10010970_13940</name>
</gene>
<dbReference type="RefSeq" id="WP_229708887.1">
    <property type="nucleotide sequence ID" value="NZ_BMLX01000002.1"/>
</dbReference>
<dbReference type="Pfam" id="PF01381">
    <property type="entry name" value="HTH_3"/>
    <property type="match status" value="1"/>
</dbReference>
<dbReference type="Proteomes" id="UP000637267">
    <property type="component" value="Unassembled WGS sequence"/>
</dbReference>
<dbReference type="CDD" id="cd00093">
    <property type="entry name" value="HTH_XRE"/>
    <property type="match status" value="1"/>
</dbReference>
<dbReference type="PANTHER" id="PTHR36924">
    <property type="entry name" value="ANTITOXIN HIGA-1"/>
    <property type="match status" value="1"/>
</dbReference>
<dbReference type="PROSITE" id="PS50943">
    <property type="entry name" value="HTH_CROC1"/>
    <property type="match status" value="1"/>
</dbReference>
<feature type="domain" description="HTH cro/C1-type" evidence="2">
    <location>
        <begin position="22"/>
        <end position="68"/>
    </location>
</feature>
<name>A0ABQ2P7C8_9NEIS</name>
<dbReference type="InterPro" id="IPR001387">
    <property type="entry name" value="Cro/C1-type_HTH"/>
</dbReference>
<comment type="caution">
    <text evidence="3">The sequence shown here is derived from an EMBL/GenBank/DDBJ whole genome shotgun (WGS) entry which is preliminary data.</text>
</comment>
<organism evidence="3 4">
    <name type="scientific">Silvimonas iriomotensis</name>
    <dbReference type="NCBI Taxonomy" id="449662"/>
    <lineage>
        <taxon>Bacteria</taxon>
        <taxon>Pseudomonadati</taxon>
        <taxon>Pseudomonadota</taxon>
        <taxon>Betaproteobacteria</taxon>
        <taxon>Neisseriales</taxon>
        <taxon>Chitinibacteraceae</taxon>
        <taxon>Silvimonas</taxon>
    </lineage>
</organism>
<dbReference type="NCBIfam" id="TIGR02607">
    <property type="entry name" value="antidote_HigA"/>
    <property type="match status" value="1"/>
</dbReference>
<evidence type="ECO:0000256" key="1">
    <source>
        <dbReference type="ARBA" id="ARBA00023125"/>
    </source>
</evidence>
<evidence type="ECO:0000259" key="2">
    <source>
        <dbReference type="PROSITE" id="PS50943"/>
    </source>
</evidence>
<evidence type="ECO:0000313" key="4">
    <source>
        <dbReference type="Proteomes" id="UP000637267"/>
    </source>
</evidence>
<proteinExistence type="predicted"/>
<accession>A0ABQ2P7C8</accession>
<dbReference type="Gene3D" id="1.10.260.40">
    <property type="entry name" value="lambda repressor-like DNA-binding domains"/>
    <property type="match status" value="1"/>
</dbReference>
<keyword evidence="4" id="KW-1185">Reference proteome</keyword>
<dbReference type="InterPro" id="IPR013430">
    <property type="entry name" value="Toxin_antidote_HigA"/>
</dbReference>
<evidence type="ECO:0000313" key="3">
    <source>
        <dbReference type="EMBL" id="GGP20180.1"/>
    </source>
</evidence>
<dbReference type="SUPFAM" id="SSF47413">
    <property type="entry name" value="lambda repressor-like DNA-binding domains"/>
    <property type="match status" value="1"/>
</dbReference>
<protein>
    <submittedName>
        <fullName evidence="3">Transcriptional regulator</fullName>
    </submittedName>
</protein>
<dbReference type="PANTHER" id="PTHR36924:SF1">
    <property type="entry name" value="ANTITOXIN HIGA-1"/>
    <property type="match status" value="1"/>
</dbReference>